<feature type="compositionally biased region" description="Basic and acidic residues" evidence="2">
    <location>
        <begin position="317"/>
        <end position="335"/>
    </location>
</feature>
<feature type="coiled-coil region" evidence="1">
    <location>
        <begin position="229"/>
        <end position="263"/>
    </location>
</feature>
<proteinExistence type="predicted"/>
<sequence length="357" mass="38923">MQDPTALFRIEDPTDIDPRSVRTDVMWLATGGLVDAGDVEKNAVAHVLATMESRVVATFDVDALLDYRARRPLLTFQRDRYISVAAPTLVVHRVTDPAGRHFLLVNGPEPDYQWERFIAALQVLAREFGVRTLVSAHGAPMQVPHTRPTGLTAYASDERLIADHASVFGTMQVPGSVDGLAHLRFGEEGFDTIGFAVHVPGYLADREMLDGTVAALHALSESTGIQVPMDGLEERAAVNRRELDELVEQNPEALEVVRTMEQQFDEFMGSQQRRSLTAHDVAKLPSPDEIASDLEEWLASGATMKDAPNEPGDDEPTDKGASDRGPRADDARGEGDPEEPDGDEGHPPSAGGSTSWR</sequence>
<dbReference type="Gene3D" id="1.10.287.100">
    <property type="match status" value="1"/>
</dbReference>
<dbReference type="OrthoDB" id="3733464at2"/>
<evidence type="ECO:0000313" key="3">
    <source>
        <dbReference type="EMBL" id="PKZ41534.1"/>
    </source>
</evidence>
<keyword evidence="4" id="KW-1185">Reference proteome</keyword>
<reference evidence="3 4" key="1">
    <citation type="submission" date="2017-12" db="EMBL/GenBank/DDBJ databases">
        <title>Phylogenetic diversity of female urinary microbiome.</title>
        <authorList>
            <person name="Thomas-White K."/>
            <person name="Wolfe A.J."/>
        </authorList>
    </citation>
    <scope>NUCLEOTIDE SEQUENCE [LARGE SCALE GENOMIC DNA]</scope>
    <source>
        <strain evidence="3 4">UMB1298</strain>
    </source>
</reference>
<evidence type="ECO:0000256" key="1">
    <source>
        <dbReference type="SAM" id="Coils"/>
    </source>
</evidence>
<organism evidence="3 4">
    <name type="scientific">Kytococcus schroeteri</name>
    <dbReference type="NCBI Taxonomy" id="138300"/>
    <lineage>
        <taxon>Bacteria</taxon>
        <taxon>Bacillati</taxon>
        <taxon>Actinomycetota</taxon>
        <taxon>Actinomycetes</taxon>
        <taxon>Micrococcales</taxon>
        <taxon>Kytococcaceae</taxon>
        <taxon>Kytococcus</taxon>
    </lineage>
</organism>
<accession>A0A2I1PA83</accession>
<dbReference type="EMBL" id="PKIZ01000012">
    <property type="protein sequence ID" value="PKZ41534.1"/>
    <property type="molecule type" value="Genomic_DNA"/>
</dbReference>
<dbReference type="AlphaFoldDB" id="A0A2I1PA83"/>
<name>A0A2I1PA83_9MICO</name>
<evidence type="ECO:0000313" key="4">
    <source>
        <dbReference type="Proteomes" id="UP000234206"/>
    </source>
</evidence>
<gene>
    <name evidence="3" type="ORF">CYJ76_07425</name>
</gene>
<feature type="region of interest" description="Disordered" evidence="2">
    <location>
        <begin position="298"/>
        <end position="357"/>
    </location>
</feature>
<dbReference type="InterPro" id="IPR038389">
    <property type="entry name" value="PSMG2_sf"/>
</dbReference>
<dbReference type="Proteomes" id="UP000234206">
    <property type="component" value="Unassembled WGS sequence"/>
</dbReference>
<dbReference type="Pfam" id="PF09754">
    <property type="entry name" value="PAC2"/>
    <property type="match status" value="1"/>
</dbReference>
<dbReference type="Gene3D" id="3.40.50.10900">
    <property type="entry name" value="PAC-like subunit"/>
    <property type="match status" value="1"/>
</dbReference>
<dbReference type="SUPFAM" id="SSF159659">
    <property type="entry name" value="Cgl1923-like"/>
    <property type="match status" value="1"/>
</dbReference>
<dbReference type="InterPro" id="IPR019151">
    <property type="entry name" value="Proteasome_assmbl_chaperone_2"/>
</dbReference>
<protein>
    <submittedName>
        <fullName evidence="3">PAC2 family protein</fullName>
    </submittedName>
</protein>
<comment type="caution">
    <text evidence="3">The sequence shown here is derived from an EMBL/GenBank/DDBJ whole genome shotgun (WGS) entry which is preliminary data.</text>
</comment>
<dbReference type="RefSeq" id="WP_070705299.1">
    <property type="nucleotide sequence ID" value="NZ_JBHLVH010000013.1"/>
</dbReference>
<evidence type="ECO:0000256" key="2">
    <source>
        <dbReference type="SAM" id="MobiDB-lite"/>
    </source>
</evidence>
<keyword evidence="1" id="KW-0175">Coiled coil</keyword>